<dbReference type="AlphaFoldDB" id="A0A9X1YJ50"/>
<evidence type="ECO:0000256" key="3">
    <source>
        <dbReference type="ARBA" id="ARBA00023163"/>
    </source>
</evidence>
<dbReference type="PANTHER" id="PTHR33204:SF37">
    <property type="entry name" value="HTH-TYPE TRANSCRIPTIONAL REGULATOR YODB"/>
    <property type="match status" value="1"/>
</dbReference>
<dbReference type="EMBL" id="JAJLJH010000001">
    <property type="protein sequence ID" value="MCK9685825.1"/>
    <property type="molecule type" value="Genomic_DNA"/>
</dbReference>
<evidence type="ECO:0000256" key="2">
    <source>
        <dbReference type="ARBA" id="ARBA00023125"/>
    </source>
</evidence>
<dbReference type="RefSeq" id="WP_275681817.1">
    <property type="nucleotide sequence ID" value="NZ_JAJLJH010000001.1"/>
</dbReference>
<keyword evidence="1" id="KW-0805">Transcription regulation</keyword>
<evidence type="ECO:0000259" key="4">
    <source>
        <dbReference type="PROSITE" id="PS51118"/>
    </source>
</evidence>
<proteinExistence type="predicted"/>
<dbReference type="GO" id="GO:0003677">
    <property type="term" value="F:DNA binding"/>
    <property type="evidence" value="ECO:0007669"/>
    <property type="project" value="UniProtKB-KW"/>
</dbReference>
<evidence type="ECO:0000256" key="1">
    <source>
        <dbReference type="ARBA" id="ARBA00023015"/>
    </source>
</evidence>
<dbReference type="SUPFAM" id="SSF46785">
    <property type="entry name" value="Winged helix' DNA-binding domain"/>
    <property type="match status" value="1"/>
</dbReference>
<evidence type="ECO:0000313" key="5">
    <source>
        <dbReference type="EMBL" id="MCK9685825.1"/>
    </source>
</evidence>
<keyword evidence="2" id="KW-0238">DNA-binding</keyword>
<organism evidence="5 6">
    <name type="scientific">Scleromatobacter humisilvae</name>
    <dbReference type="NCBI Taxonomy" id="2897159"/>
    <lineage>
        <taxon>Bacteria</taxon>
        <taxon>Pseudomonadati</taxon>
        <taxon>Pseudomonadota</taxon>
        <taxon>Betaproteobacteria</taxon>
        <taxon>Burkholderiales</taxon>
        <taxon>Sphaerotilaceae</taxon>
        <taxon>Scleromatobacter</taxon>
    </lineage>
</organism>
<keyword evidence="6" id="KW-1185">Reference proteome</keyword>
<dbReference type="Proteomes" id="UP001139353">
    <property type="component" value="Unassembled WGS sequence"/>
</dbReference>
<evidence type="ECO:0000313" key="6">
    <source>
        <dbReference type="Proteomes" id="UP001139353"/>
    </source>
</evidence>
<keyword evidence="3" id="KW-0804">Transcription</keyword>
<protein>
    <submittedName>
        <fullName evidence="5">Helix-turn-helix transcriptional regulator</fullName>
    </submittedName>
</protein>
<dbReference type="PROSITE" id="PS51118">
    <property type="entry name" value="HTH_HXLR"/>
    <property type="match status" value="1"/>
</dbReference>
<reference evidence="5" key="1">
    <citation type="submission" date="2021-11" db="EMBL/GenBank/DDBJ databases">
        <title>BS-T2-15 a new species belonging to the Comamonadaceae family isolated from the soil of a French oak forest.</title>
        <authorList>
            <person name="Mieszkin S."/>
            <person name="Alain K."/>
        </authorList>
    </citation>
    <scope>NUCLEOTIDE SEQUENCE</scope>
    <source>
        <strain evidence="5">BS-T2-15</strain>
    </source>
</reference>
<name>A0A9X1YJ50_9BURK</name>
<dbReference type="Pfam" id="PF01638">
    <property type="entry name" value="HxlR"/>
    <property type="match status" value="1"/>
</dbReference>
<dbReference type="Gene3D" id="1.10.10.10">
    <property type="entry name" value="Winged helix-like DNA-binding domain superfamily/Winged helix DNA-binding domain"/>
    <property type="match status" value="1"/>
</dbReference>
<gene>
    <name evidence="5" type="ORF">LPC04_08910</name>
</gene>
<dbReference type="InterPro" id="IPR036388">
    <property type="entry name" value="WH-like_DNA-bd_sf"/>
</dbReference>
<accession>A0A9X1YJ50</accession>
<comment type="caution">
    <text evidence="5">The sequence shown here is derived from an EMBL/GenBank/DDBJ whole genome shotgun (WGS) entry which is preliminary data.</text>
</comment>
<dbReference type="InterPro" id="IPR002577">
    <property type="entry name" value="HTH_HxlR"/>
</dbReference>
<feature type="domain" description="HTH hxlR-type" evidence="4">
    <location>
        <begin position="10"/>
        <end position="109"/>
    </location>
</feature>
<dbReference type="PANTHER" id="PTHR33204">
    <property type="entry name" value="TRANSCRIPTIONAL REGULATOR, MARR FAMILY"/>
    <property type="match status" value="1"/>
</dbReference>
<dbReference type="InterPro" id="IPR036390">
    <property type="entry name" value="WH_DNA-bd_sf"/>
</dbReference>
<sequence length="109" mass="12399">MARLYSDPLCPVACALDVIGEKWTLLILRDLTRNPSRRFQDLLDSLHGCAPNTLSARLSSLEEAGLIERRQYEQHPPRMEYVLTDKGREVRPVLKALKAWGQTLQAQKA</sequence>